<dbReference type="SUPFAM" id="SSF53822">
    <property type="entry name" value="Periplasmic binding protein-like I"/>
    <property type="match status" value="1"/>
</dbReference>
<dbReference type="PROSITE" id="PS51318">
    <property type="entry name" value="TAT"/>
    <property type="match status" value="1"/>
</dbReference>
<dbReference type="PANTHER" id="PTHR30483">
    <property type="entry name" value="LEUCINE-SPECIFIC-BINDING PROTEIN"/>
    <property type="match status" value="1"/>
</dbReference>
<comment type="similarity">
    <text evidence="1">Belongs to the leucine-binding protein family.</text>
</comment>
<keyword evidence="2" id="KW-0732">Signal</keyword>
<dbReference type="NCBIfam" id="TIGR01409">
    <property type="entry name" value="TAT_signal_seq"/>
    <property type="match status" value="1"/>
</dbReference>
<dbReference type="PANTHER" id="PTHR30483:SF6">
    <property type="entry name" value="PERIPLASMIC BINDING PROTEIN OF ABC TRANSPORTER FOR NATURAL AMINO ACIDS"/>
    <property type="match status" value="1"/>
</dbReference>
<protein>
    <submittedName>
        <fullName evidence="4">ABC transporter substrate-binding protein</fullName>
    </submittedName>
</protein>
<reference evidence="4 5" key="1">
    <citation type="submission" date="2024-08" db="EMBL/GenBank/DDBJ databases">
        <title>Whole-genome sequencing of halo(alkali)philic microorganisms from hypersaline lakes.</title>
        <authorList>
            <person name="Sorokin D.Y."/>
            <person name="Merkel A.Y."/>
            <person name="Messina E."/>
            <person name="Yakimov M."/>
        </authorList>
    </citation>
    <scope>NUCLEOTIDE SEQUENCE [LARGE SCALE GENOMIC DNA]</scope>
    <source>
        <strain evidence="4 5">Cl-TMA</strain>
    </source>
</reference>
<dbReference type="InterPro" id="IPR028081">
    <property type="entry name" value="Leu-bd"/>
</dbReference>
<organism evidence="4 5">
    <name type="scientific">Thiohalorhabdus methylotrophus</name>
    <dbReference type="NCBI Taxonomy" id="3242694"/>
    <lineage>
        <taxon>Bacteria</taxon>
        <taxon>Pseudomonadati</taxon>
        <taxon>Pseudomonadota</taxon>
        <taxon>Gammaproteobacteria</taxon>
        <taxon>Thiohalorhabdales</taxon>
        <taxon>Thiohalorhabdaceae</taxon>
        <taxon>Thiohalorhabdus</taxon>
    </lineage>
</organism>
<accession>A0ABV4TV92</accession>
<dbReference type="InterPro" id="IPR051010">
    <property type="entry name" value="BCAA_transport"/>
</dbReference>
<dbReference type="InterPro" id="IPR028082">
    <property type="entry name" value="Peripla_BP_I"/>
</dbReference>
<sequence length="426" mass="47436">MSISRRDVLKATAAGAVLTGVGLPVNPVRAQDKTVRIGFNAPLTGPVAGWGLPGLHGCKIWAEQINDNGGIQVGGQSYNVEFVAFDNEYSPSKALQGWRRQVLEQDVKMIMMLGGDTWPGVQRFANQAKMLASTLLPSDLNPEAPYLVAPSETHPIYNVTGVQWLKDNHPNAKSVAICAQNDSLGKPSVATYLAAFKAAGIEVKDVNFFDMGTTDFAPIVTSMMDKNPDILCWDTAYPDFVKLLTQQAYSQGYDGKIISCTLDNYEQIVEKTSKEFMEGTVFQFPDFDDPALKQDFINFTDPAEFYRKYTERHPGEWTAVSWEYAAIGQLWKQAVEKGGSTEPTAVFEQLKKGNKAPHVFGESTWWGKELWGQPNALVGNWPVVTINDGKAQIQGFYDIRDWMNQGDNLDLLIKEMEKQNLMYYQS</sequence>
<evidence type="ECO:0000313" key="4">
    <source>
        <dbReference type="EMBL" id="MFA9461237.1"/>
    </source>
</evidence>
<evidence type="ECO:0000256" key="1">
    <source>
        <dbReference type="ARBA" id="ARBA00010062"/>
    </source>
</evidence>
<keyword evidence="5" id="KW-1185">Reference proteome</keyword>
<dbReference type="InterPro" id="IPR019546">
    <property type="entry name" value="TAT_signal_bac_arc"/>
</dbReference>
<dbReference type="InterPro" id="IPR006311">
    <property type="entry name" value="TAT_signal"/>
</dbReference>
<dbReference type="Pfam" id="PF13458">
    <property type="entry name" value="Peripla_BP_6"/>
    <property type="match status" value="1"/>
</dbReference>
<name>A0ABV4TV92_9GAMM</name>
<dbReference type="Proteomes" id="UP001575181">
    <property type="component" value="Unassembled WGS sequence"/>
</dbReference>
<dbReference type="Gene3D" id="3.40.50.2300">
    <property type="match status" value="2"/>
</dbReference>
<evidence type="ECO:0000313" key="5">
    <source>
        <dbReference type="Proteomes" id="UP001575181"/>
    </source>
</evidence>
<feature type="domain" description="Leucine-binding protein" evidence="3">
    <location>
        <begin position="34"/>
        <end position="387"/>
    </location>
</feature>
<gene>
    <name evidence="4" type="ORF">ACERLL_10405</name>
</gene>
<comment type="caution">
    <text evidence="4">The sequence shown here is derived from an EMBL/GenBank/DDBJ whole genome shotgun (WGS) entry which is preliminary data.</text>
</comment>
<evidence type="ECO:0000256" key="2">
    <source>
        <dbReference type="ARBA" id="ARBA00022729"/>
    </source>
</evidence>
<proteinExistence type="inferred from homology"/>
<evidence type="ECO:0000259" key="3">
    <source>
        <dbReference type="Pfam" id="PF13458"/>
    </source>
</evidence>
<dbReference type="RefSeq" id="WP_373656022.1">
    <property type="nucleotide sequence ID" value="NZ_JBGUAW010000006.1"/>
</dbReference>
<dbReference type="CDD" id="cd06336">
    <property type="entry name" value="PBP1_ABC_ligand_binding-like"/>
    <property type="match status" value="1"/>
</dbReference>
<dbReference type="EMBL" id="JBGUAW010000006">
    <property type="protein sequence ID" value="MFA9461237.1"/>
    <property type="molecule type" value="Genomic_DNA"/>
</dbReference>